<dbReference type="Proteomes" id="UP001150238">
    <property type="component" value="Unassembled WGS sequence"/>
</dbReference>
<proteinExistence type="predicted"/>
<evidence type="ECO:0000256" key="1">
    <source>
        <dbReference type="SAM" id="MobiDB-lite"/>
    </source>
</evidence>
<dbReference type="AlphaFoldDB" id="A0A9W9AY13"/>
<dbReference type="EMBL" id="JANVFS010000004">
    <property type="protein sequence ID" value="KAJ4493087.1"/>
    <property type="molecule type" value="Genomic_DNA"/>
</dbReference>
<gene>
    <name evidence="2" type="ORF">C8J55DRAFT_546863</name>
</gene>
<sequence length="195" mass="21021">MVDSGETVKFGGKACEVWVYASPSAPSENDKAHGPGGSNAALASCRANDLIVTDFQSYTRALHIEVPCKEVQLRTTGKKYRKLEKFAAASFEDISCDTSESPTVLDHPDKGAIHKQRNPDLQSLIHAPSHVLHLQNLDEAPGLGGAFHSINSTKSSESKGTDWTALEKALSSKRTSETGQNLKNPFGEGLFRAVK</sequence>
<protein>
    <submittedName>
        <fullName evidence="2">Uncharacterized protein</fullName>
    </submittedName>
</protein>
<organism evidence="2 3">
    <name type="scientific">Lentinula lateritia</name>
    <dbReference type="NCBI Taxonomy" id="40482"/>
    <lineage>
        <taxon>Eukaryota</taxon>
        <taxon>Fungi</taxon>
        <taxon>Dikarya</taxon>
        <taxon>Basidiomycota</taxon>
        <taxon>Agaricomycotina</taxon>
        <taxon>Agaricomycetes</taxon>
        <taxon>Agaricomycetidae</taxon>
        <taxon>Agaricales</taxon>
        <taxon>Marasmiineae</taxon>
        <taxon>Omphalotaceae</taxon>
        <taxon>Lentinula</taxon>
    </lineage>
</organism>
<reference evidence="2" key="2">
    <citation type="journal article" date="2023" name="Proc. Natl. Acad. Sci. U.S.A.">
        <title>A global phylogenomic analysis of the shiitake genus Lentinula.</title>
        <authorList>
            <person name="Sierra-Patev S."/>
            <person name="Min B."/>
            <person name="Naranjo-Ortiz M."/>
            <person name="Looney B."/>
            <person name="Konkel Z."/>
            <person name="Slot J.C."/>
            <person name="Sakamoto Y."/>
            <person name="Steenwyk J.L."/>
            <person name="Rokas A."/>
            <person name="Carro J."/>
            <person name="Camarero S."/>
            <person name="Ferreira P."/>
            <person name="Molpeceres G."/>
            <person name="Ruiz-Duenas F.J."/>
            <person name="Serrano A."/>
            <person name="Henrissat B."/>
            <person name="Drula E."/>
            <person name="Hughes K.W."/>
            <person name="Mata J.L."/>
            <person name="Ishikawa N.K."/>
            <person name="Vargas-Isla R."/>
            <person name="Ushijima S."/>
            <person name="Smith C.A."/>
            <person name="Donoghue J."/>
            <person name="Ahrendt S."/>
            <person name="Andreopoulos W."/>
            <person name="He G."/>
            <person name="LaButti K."/>
            <person name="Lipzen A."/>
            <person name="Ng V."/>
            <person name="Riley R."/>
            <person name="Sandor L."/>
            <person name="Barry K."/>
            <person name="Martinez A.T."/>
            <person name="Xiao Y."/>
            <person name="Gibbons J.G."/>
            <person name="Terashima K."/>
            <person name="Grigoriev I.V."/>
            <person name="Hibbett D."/>
        </authorList>
    </citation>
    <scope>NUCLEOTIDE SEQUENCE</scope>
    <source>
        <strain evidence="2">Sp2 HRB7682 ss15</strain>
    </source>
</reference>
<reference evidence="2" key="1">
    <citation type="submission" date="2022-08" db="EMBL/GenBank/DDBJ databases">
        <authorList>
            <consortium name="DOE Joint Genome Institute"/>
            <person name="Min B."/>
            <person name="Riley R."/>
            <person name="Sierra-Patev S."/>
            <person name="Naranjo-Ortiz M."/>
            <person name="Looney B."/>
            <person name="Konkel Z."/>
            <person name="Slot J.C."/>
            <person name="Sakamoto Y."/>
            <person name="Steenwyk J.L."/>
            <person name="Rokas A."/>
            <person name="Carro J."/>
            <person name="Camarero S."/>
            <person name="Ferreira P."/>
            <person name="Molpeceres G."/>
            <person name="Ruiz-Duenas F.J."/>
            <person name="Serrano A."/>
            <person name="Henrissat B."/>
            <person name="Drula E."/>
            <person name="Hughes K.W."/>
            <person name="Mata J.L."/>
            <person name="Ishikawa N.K."/>
            <person name="Vargas-Isla R."/>
            <person name="Ushijima S."/>
            <person name="Smith C.A."/>
            <person name="Ahrendt S."/>
            <person name="Andreopoulos W."/>
            <person name="He G."/>
            <person name="Labutti K."/>
            <person name="Lipzen A."/>
            <person name="Ng V."/>
            <person name="Sandor L."/>
            <person name="Barry K."/>
            <person name="Martinez A.T."/>
            <person name="Xiao Y."/>
            <person name="Gibbons J.G."/>
            <person name="Terashima K."/>
            <person name="Hibbett D.S."/>
            <person name="Grigoriev I.V."/>
        </authorList>
    </citation>
    <scope>NUCLEOTIDE SEQUENCE</scope>
    <source>
        <strain evidence="2">Sp2 HRB7682 ss15</strain>
    </source>
</reference>
<accession>A0A9W9AY13</accession>
<feature type="region of interest" description="Disordered" evidence="1">
    <location>
        <begin position="170"/>
        <end position="195"/>
    </location>
</feature>
<evidence type="ECO:0000313" key="2">
    <source>
        <dbReference type="EMBL" id="KAJ4493087.1"/>
    </source>
</evidence>
<evidence type="ECO:0000313" key="3">
    <source>
        <dbReference type="Proteomes" id="UP001150238"/>
    </source>
</evidence>
<comment type="caution">
    <text evidence="2">The sequence shown here is derived from an EMBL/GenBank/DDBJ whole genome shotgun (WGS) entry which is preliminary data.</text>
</comment>
<name>A0A9W9AY13_9AGAR</name>